<dbReference type="InterPro" id="IPR000699">
    <property type="entry name" value="RIH_dom"/>
</dbReference>
<feature type="region of interest" description="Disordered" evidence="13">
    <location>
        <begin position="2389"/>
        <end position="2447"/>
    </location>
</feature>
<evidence type="ECO:0000256" key="1">
    <source>
        <dbReference type="ARBA" id="ARBA00004127"/>
    </source>
</evidence>
<feature type="region of interest" description="Disordered" evidence="13">
    <location>
        <begin position="1702"/>
        <end position="1734"/>
    </location>
</feature>
<feature type="transmembrane region" description="Helical" evidence="14">
    <location>
        <begin position="2849"/>
        <end position="2869"/>
    </location>
</feature>
<evidence type="ECO:0000256" key="13">
    <source>
        <dbReference type="SAM" id="MobiDB-lite"/>
    </source>
</evidence>
<dbReference type="Pfam" id="PF00560">
    <property type="entry name" value="LRR_1"/>
    <property type="match status" value="6"/>
</dbReference>
<dbReference type="Gene3D" id="1.10.287.70">
    <property type="match status" value="1"/>
</dbReference>
<keyword evidence="5" id="KW-0677">Repeat</keyword>
<dbReference type="InterPro" id="IPR015925">
    <property type="entry name" value="Ryanodine_IP3_receptor"/>
</dbReference>
<evidence type="ECO:0000256" key="3">
    <source>
        <dbReference type="ARBA" id="ARBA00022614"/>
    </source>
</evidence>
<keyword evidence="11" id="KW-0067">ATP-binding</keyword>
<feature type="transmembrane region" description="Helical" evidence="14">
    <location>
        <begin position="2804"/>
        <end position="2829"/>
    </location>
</feature>
<evidence type="ECO:0000313" key="16">
    <source>
        <dbReference type="EMBL" id="KAL2919219.1"/>
    </source>
</evidence>
<organism evidence="16 17">
    <name type="scientific">Polyrhizophydium stewartii</name>
    <dbReference type="NCBI Taxonomy" id="2732419"/>
    <lineage>
        <taxon>Eukaryota</taxon>
        <taxon>Fungi</taxon>
        <taxon>Fungi incertae sedis</taxon>
        <taxon>Chytridiomycota</taxon>
        <taxon>Chytridiomycota incertae sedis</taxon>
        <taxon>Chytridiomycetes</taxon>
        <taxon>Rhizophydiales</taxon>
        <taxon>Rhizophydiales incertae sedis</taxon>
        <taxon>Polyrhizophydium</taxon>
    </lineage>
</organism>
<dbReference type="InterPro" id="IPR000719">
    <property type="entry name" value="Prot_kinase_dom"/>
</dbReference>
<dbReference type="PROSITE" id="PS00107">
    <property type="entry name" value="PROTEIN_KINASE_ATP"/>
    <property type="match status" value="1"/>
</dbReference>
<dbReference type="Gene3D" id="1.10.510.10">
    <property type="entry name" value="Transferase(Phosphotransferase) domain 1"/>
    <property type="match status" value="1"/>
</dbReference>
<comment type="subcellular location">
    <subcellularLocation>
        <location evidence="1">Endomembrane system</location>
        <topology evidence="1">Multi-pass membrane protein</topology>
    </subcellularLocation>
</comment>
<dbReference type="Pfam" id="PF02815">
    <property type="entry name" value="MIR"/>
    <property type="match status" value="1"/>
</dbReference>
<proteinExistence type="predicted"/>
<dbReference type="InterPro" id="IPR036300">
    <property type="entry name" value="MIR_dom_sf"/>
</dbReference>
<dbReference type="SMART" id="SM00369">
    <property type="entry name" value="LRR_TYP"/>
    <property type="match status" value="9"/>
</dbReference>
<dbReference type="InterPro" id="IPR001245">
    <property type="entry name" value="Ser-Thr/Tyr_kinase_cat_dom"/>
</dbReference>
<dbReference type="PANTHER" id="PTHR13715">
    <property type="entry name" value="RYANODINE RECEPTOR AND IP3 RECEPTOR"/>
    <property type="match status" value="1"/>
</dbReference>
<feature type="transmembrane region" description="Helical" evidence="14">
    <location>
        <begin position="2928"/>
        <end position="2950"/>
    </location>
</feature>
<dbReference type="SUPFAM" id="SSF82109">
    <property type="entry name" value="MIR domain"/>
    <property type="match status" value="1"/>
</dbReference>
<feature type="compositionally biased region" description="Polar residues" evidence="13">
    <location>
        <begin position="947"/>
        <end position="963"/>
    </location>
</feature>
<dbReference type="InterPro" id="IPR005821">
    <property type="entry name" value="Ion_trans_dom"/>
</dbReference>
<evidence type="ECO:0000256" key="5">
    <source>
        <dbReference type="ARBA" id="ARBA00022737"/>
    </source>
</evidence>
<evidence type="ECO:0000256" key="2">
    <source>
        <dbReference type="ARBA" id="ARBA00022448"/>
    </source>
</evidence>
<evidence type="ECO:0000256" key="8">
    <source>
        <dbReference type="ARBA" id="ARBA00023136"/>
    </source>
</evidence>
<dbReference type="Pfam" id="PF01365">
    <property type="entry name" value="RYDR_ITPR"/>
    <property type="match status" value="2"/>
</dbReference>
<keyword evidence="11" id="KW-0547">Nucleotide-binding</keyword>
<dbReference type="Pfam" id="PF07714">
    <property type="entry name" value="PK_Tyr_Ser-Thr"/>
    <property type="match status" value="1"/>
</dbReference>
<feature type="region of interest" description="Disordered" evidence="13">
    <location>
        <begin position="706"/>
        <end position="734"/>
    </location>
</feature>
<keyword evidence="10" id="KW-0407">Ion channel</keyword>
<dbReference type="Gene3D" id="2.80.10.50">
    <property type="match status" value="2"/>
</dbReference>
<dbReference type="PROSITE" id="PS51450">
    <property type="entry name" value="LRR"/>
    <property type="match status" value="2"/>
</dbReference>
<name>A0ABR4NID5_9FUNG</name>
<dbReference type="SUPFAM" id="SSF100909">
    <property type="entry name" value="IP3 receptor type 1 binding core, domain 2"/>
    <property type="match status" value="2"/>
</dbReference>
<keyword evidence="17" id="KW-1185">Reference proteome</keyword>
<dbReference type="InterPro" id="IPR032675">
    <property type="entry name" value="LRR_dom_sf"/>
</dbReference>
<dbReference type="Gene3D" id="3.80.10.10">
    <property type="entry name" value="Ribonuclease Inhibitor"/>
    <property type="match status" value="4"/>
</dbReference>
<keyword evidence="3" id="KW-0433">Leucine-rich repeat</keyword>
<evidence type="ECO:0000256" key="14">
    <source>
        <dbReference type="SAM" id="Phobius"/>
    </source>
</evidence>
<feature type="compositionally biased region" description="Basic and acidic residues" evidence="13">
    <location>
        <begin position="1795"/>
        <end position="1806"/>
    </location>
</feature>
<dbReference type="SMART" id="SM00365">
    <property type="entry name" value="LRR_SD22"/>
    <property type="match status" value="5"/>
</dbReference>
<feature type="transmembrane region" description="Helical" evidence="14">
    <location>
        <begin position="3052"/>
        <end position="3071"/>
    </location>
</feature>
<gene>
    <name evidence="16" type="ORF">HK105_200862</name>
</gene>
<evidence type="ECO:0000313" key="17">
    <source>
        <dbReference type="Proteomes" id="UP001527925"/>
    </source>
</evidence>
<feature type="compositionally biased region" description="Polar residues" evidence="13">
    <location>
        <begin position="713"/>
        <end position="733"/>
    </location>
</feature>
<feature type="region of interest" description="Disordered" evidence="13">
    <location>
        <begin position="3366"/>
        <end position="3416"/>
    </location>
</feature>
<dbReference type="InterPro" id="IPR013662">
    <property type="entry name" value="RIH_assoc-dom"/>
</dbReference>
<dbReference type="SUPFAM" id="SSF56112">
    <property type="entry name" value="Protein kinase-like (PK-like)"/>
    <property type="match status" value="1"/>
</dbReference>
<dbReference type="Pfam" id="PF00520">
    <property type="entry name" value="Ion_trans"/>
    <property type="match status" value="1"/>
</dbReference>
<evidence type="ECO:0000256" key="6">
    <source>
        <dbReference type="ARBA" id="ARBA00022989"/>
    </source>
</evidence>
<feature type="region of interest" description="Disordered" evidence="13">
    <location>
        <begin position="1166"/>
        <end position="1196"/>
    </location>
</feature>
<keyword evidence="6 14" id="KW-1133">Transmembrane helix</keyword>
<feature type="region of interest" description="Disordered" evidence="13">
    <location>
        <begin position="947"/>
        <end position="966"/>
    </location>
</feature>
<evidence type="ECO:0000256" key="4">
    <source>
        <dbReference type="ARBA" id="ARBA00022692"/>
    </source>
</evidence>
<feature type="domain" description="Protein kinase" evidence="15">
    <location>
        <begin position="3686"/>
        <end position="3943"/>
    </location>
</feature>
<feature type="compositionally biased region" description="Low complexity" evidence="13">
    <location>
        <begin position="1506"/>
        <end position="1525"/>
    </location>
</feature>
<dbReference type="InterPro" id="IPR001611">
    <property type="entry name" value="Leu-rich_rpt"/>
</dbReference>
<dbReference type="InterPro" id="IPR011009">
    <property type="entry name" value="Kinase-like_dom_sf"/>
</dbReference>
<keyword evidence="7" id="KW-0406">Ion transport</keyword>
<dbReference type="Pfam" id="PF08709">
    <property type="entry name" value="Ins145_P3_rec"/>
    <property type="match status" value="1"/>
</dbReference>
<feature type="binding site" evidence="11">
    <location>
        <position position="3713"/>
    </location>
    <ligand>
        <name>ATP</name>
        <dbReference type="ChEBI" id="CHEBI:30616"/>
    </ligand>
</feature>
<evidence type="ECO:0000256" key="9">
    <source>
        <dbReference type="ARBA" id="ARBA00023286"/>
    </source>
</evidence>
<keyword evidence="4 14" id="KW-0812">Transmembrane</keyword>
<dbReference type="CDD" id="cd23280">
    <property type="entry name" value="beta-trefoil_MIR_itr-1-like"/>
    <property type="match status" value="1"/>
</dbReference>
<dbReference type="PROSITE" id="PS50011">
    <property type="entry name" value="PROTEIN_KINASE_DOM"/>
    <property type="match status" value="1"/>
</dbReference>
<dbReference type="InterPro" id="IPR035910">
    <property type="entry name" value="RyR/IP3R_RIH_dom_sf"/>
</dbReference>
<dbReference type="PANTHER" id="PTHR13715:SF99">
    <property type="entry name" value="INOSITOL 1,4,5-TRISPHOSPHATE RECEPTOR-LIKE PROTEIN A"/>
    <property type="match status" value="1"/>
</dbReference>
<evidence type="ECO:0000256" key="10">
    <source>
        <dbReference type="ARBA" id="ARBA00023303"/>
    </source>
</evidence>
<dbReference type="EMBL" id="JADGIZ020000003">
    <property type="protein sequence ID" value="KAL2919219.1"/>
    <property type="molecule type" value="Genomic_DNA"/>
</dbReference>
<keyword evidence="2" id="KW-0813">Transport</keyword>
<keyword evidence="12" id="KW-0175">Coiled coil</keyword>
<feature type="compositionally biased region" description="Basic and acidic residues" evidence="13">
    <location>
        <begin position="2653"/>
        <end position="2664"/>
    </location>
</feature>
<evidence type="ECO:0000256" key="7">
    <source>
        <dbReference type="ARBA" id="ARBA00023065"/>
    </source>
</evidence>
<feature type="region of interest" description="Disordered" evidence="13">
    <location>
        <begin position="387"/>
        <end position="431"/>
    </location>
</feature>
<dbReference type="Gene3D" id="1.25.10.30">
    <property type="entry name" value="IP3 receptor type 1 binding core, RIH domain"/>
    <property type="match status" value="1"/>
</dbReference>
<evidence type="ECO:0000259" key="15">
    <source>
        <dbReference type="PROSITE" id="PS50011"/>
    </source>
</evidence>
<feature type="region of interest" description="Disordered" evidence="13">
    <location>
        <begin position="3243"/>
        <end position="3264"/>
    </location>
</feature>
<feature type="compositionally biased region" description="Gly residues" evidence="13">
    <location>
        <begin position="3396"/>
        <end position="3407"/>
    </location>
</feature>
<evidence type="ECO:0000256" key="12">
    <source>
        <dbReference type="SAM" id="Coils"/>
    </source>
</evidence>
<dbReference type="InterPro" id="IPR017441">
    <property type="entry name" value="Protein_kinase_ATP_BS"/>
</dbReference>
<feature type="coiled-coil region" evidence="12">
    <location>
        <begin position="3162"/>
        <end position="3189"/>
    </location>
</feature>
<dbReference type="Proteomes" id="UP001527925">
    <property type="component" value="Unassembled WGS sequence"/>
</dbReference>
<keyword evidence="9" id="KW-1071">Ligand-gated ion channel</keyword>
<feature type="region of interest" description="Disordered" evidence="13">
    <location>
        <begin position="3294"/>
        <end position="3319"/>
    </location>
</feature>
<reference evidence="16 17" key="1">
    <citation type="submission" date="2023-09" db="EMBL/GenBank/DDBJ databases">
        <title>Pangenome analysis of Batrachochytrium dendrobatidis and related Chytrids.</title>
        <authorList>
            <person name="Yacoub M.N."/>
            <person name="Stajich J.E."/>
            <person name="James T.Y."/>
        </authorList>
    </citation>
    <scope>NUCLEOTIDE SEQUENCE [LARGE SCALE GENOMIC DNA]</scope>
    <source>
        <strain evidence="16 17">JEL0888</strain>
    </source>
</reference>
<keyword evidence="8 14" id="KW-0472">Membrane</keyword>
<dbReference type="InterPro" id="IPR025875">
    <property type="entry name" value="Leu-rich_rpt_4"/>
</dbReference>
<dbReference type="Pfam" id="PF12799">
    <property type="entry name" value="LRR_4"/>
    <property type="match status" value="1"/>
</dbReference>
<feature type="compositionally biased region" description="Basic and acidic residues" evidence="13">
    <location>
        <begin position="2391"/>
        <end position="2403"/>
    </location>
</feature>
<evidence type="ECO:0000256" key="11">
    <source>
        <dbReference type="PROSITE-ProRule" id="PRU10141"/>
    </source>
</evidence>
<protein>
    <recommendedName>
        <fullName evidence="15">Protein kinase domain-containing protein</fullName>
    </recommendedName>
</protein>
<dbReference type="InterPro" id="IPR016093">
    <property type="entry name" value="MIR_motif"/>
</dbReference>
<feature type="region of interest" description="Disordered" evidence="13">
    <location>
        <begin position="1754"/>
        <end position="1834"/>
    </location>
</feature>
<comment type="caution">
    <text evidence="16">The sequence shown here is derived from an EMBL/GenBank/DDBJ whole genome shotgun (WGS) entry which is preliminary data.</text>
</comment>
<accession>A0ABR4NID5</accession>
<feature type="region of interest" description="Disordered" evidence="13">
    <location>
        <begin position="1494"/>
        <end position="1525"/>
    </location>
</feature>
<dbReference type="Pfam" id="PF08454">
    <property type="entry name" value="RIH_assoc"/>
    <property type="match status" value="1"/>
</dbReference>
<sequence>MAASATKSAERFLTYGDTISVLSDEGQQLYVDGSLKHYCRLLPQWDVQQGAMGELRKGLFRIEPQMSYKAVYRRLVDRSLDPDLLHTTVLDRPLQSLSATPDTTAIKLQEARQAALAEAKANETQMQRLRGKPVFYGTIVQLININTQKFVCVDTREPCETDPSVARIGASKYLGKEAFFRILPKFRIRGEGEPVRMSDSVIFQAVRTDTFLAIAVPRIIPTYTVVDEDAGGVAGVGGAAGMDAMSSPAAQPNAFTTGFLEACASSVSQAWTMRLFSGAAANPEATSRFIRKGMFIRLYHKEMEGYVTSAPTILAPDTPPILGQQVQLSTYFFDPLNPIESTSSLTFWQIEAEDAFRGGPVEWRQPIRLRHAVTGLYLKVIQSDESAPLSRPGSRAGRRSRSPGRDDEGDSSANGDGTSGNEEVDDDEYSIDSLESSGPRFLIALTDTIATDEDEADSTLFEMVQVNVEATQIAAGGFVRIRNIASDTWLHAVESKRSLHHRSSADDDMSNPGLMPVSSLHLRRAMSNKHHITASVALHPQDYFSLSIVETDLTMRLGFVQGMIPTLLDFVVKERPVTVDDSSVFPISKQEEQSIQNILTALIYFCTQSDNHDPLTRVGSPELLNQTLLRESGVIQILMWIVQIPFSVETRMDIRQLLIPSSFADQQQQLGSEFFATDNGMHVNDHGFSMMTPQVSIGMVRSSSESHGILSPTHATPSVSFPPRTFSTSSNTHGRIHPREMRVTVSDIKSGRERQVIQLLRFIYRLLKQFLLGSDEDNQMHVATHFDILAEQLDLKLGAADTLMQLISENRMIVQSIGEIQIQRFVRLLVLERDPSFVDFLVALCYCNGAAVRKHQIFIANYLFGRTSDLRSESVSFVPETGQPFPGGVSSLFNIRVTDAGAVEVEMPSKKFKSVWIPLHMLFDEDSDDSSDSGSDRTEYIETSVSALMSGQRASPNPRSPRSTVADDSRVQLVDYSRVSREQTAIFFRAVLRLFEALCVGQNTMCASTLTTELGVVSLDMCRICIFDERLPDNVRAAFADLCRVIYLDKFSQSPVVADYVFPISVIERPPTLEKTLKENVLKGDVVDLEEFRPISTWIVEYLPQASADYNAFGESSANSELVLSSLRVLRFLVSYGFYRNVNSIEHLLDSLIGILDSNYQTKGLKTDGADRATPTIRPLGAPPLRESSPPESDEPDKAAALILQQRYAATEQNRTLILSKIEACHIVEMFLALRVQMRVVSFLHLWKKYKASAGADMLENNPFGDTHELLSDLFKKTRYFDLNQRLTGVLLDLLRYQSTELKKSTLRLLHRLHSSTEELVSFLGSTLLVCDQRHQRIYNWIKRTKIRFIDPGTSFILADLDRHHGDAPTAERIVPGLFKSLSDIALLCLSESHLVDAGAGVAASDDSADTLAAGSQTQQEADYERVQGPPESLLTGGHPDRTTQLMLRNIGIHSQVLAIIEYKVMVAREKAVREATARGESVSSSASNRRASFSPSLADLHSRDPTSSFRSASSFHSTASTLSPTSPGDMLLLSCFQFLRAFARKNRDHQQLVFGQLDLLIEALHPTRSACHRDTLAKCLRLLGDFLNENVALCLKVRDTQIRRILEFSGGRREEYIILLRKIIKVEGKVLKRNQNLVLRLCMERRDAYVPTDRLYFIFHDVLREAGIDNDDGAEFPRSNLAASIPQIHTSFVSGSLHESMASIDPQPTTPQPPPQVVVERSPLPETPFRGADPSRLKLSLAAVVAASQAGALQSPGSAPASGPGLSFPTPDDYRPRRLSSVSDGASRGSQAGGKRDVSHLRVDIESAPGPPSAGEATGGQASSSHRRSTRRRRSQYDLRLNYTFEFIDMLALCAEEKNGMMQSICQNVLSFDVIMAVLNSGHKDASYPLRRSLVRFMVSVFVNGSNGHLGDMSSHRNLHQNPAVVRFLDEIASLLSLYHRLIANGMTPDHEQEQFLFNGCLVFLAVFYNECVPLDVTTDPACVQLVDMSNHLVNTLLPIVMDWNNAVDGAETLTDVQKRNRKRIINAVWALSHGCGFYGDYDITDLEETLNTAEAFLRNDAALGVVSATGLMRMPSRGLQRMSSITSLRQDSVVGRSPLSAAPAPAVPVTTEDMNRALQAYVASMSRDKGITLLLEEEFRDLASLFCLDLDTLNLATLETNQAAIMIKSLIDRLFKVVQSGQLRSSQQPIDGRHDTPLARRWAASRTSRRDGDMISLGASVSSDLSYDVRTLRVLEYQVREKIMQLNETERVQDPVAWQRLESKKRLLQNTMNALGGTLMCERLLTSDFDGIMGPALETLIVLLDGGNKAVQQKLQDRWFSIRDERFFYCMHQQIKYGITHLRETKQLLVYNARKQERKVGRMRVRAFGSSESLHARVLRLKTSRPSFNRRETVGSRERPAIDLQGSLPSASVAGKPDAASDGSDSRGSGSSLNIASHAQGGVAGSGSIADGEYRNIRSTMRLMQLIVEGHNLVLQDYLRHQPDNVKSFDLVKDTVEYLQALVPLATEQTIPLMIQVFDTLIDFAQGCPGNQVDIFNCKVIQPVNQIIGEKFDCFPRLLVAPLKGRAILTLLSLLEDDTDNETHMIFTEMIKSLDLDRVLKNMTDIYYEFQSLIDPEGYHRVGDVDNDSELGDSSEAEPFGSVGKPKSRGKRESKTAKKQDEGSASAADSKNHEIFVQEGFGYCMLIMTLWTYMDEAKREAFSQSEALDWFKSNTGRIEIVREHQSNHEKRLYRVLFPIPSICKSNIRKDTKDRFLWAHKRESPQQKIEDFVNQSQDIIFEIRNQARVADSQFLRRLAKNYVVWWSGAYILTFMLNILNLSCIAAPADEATPVAGSTCSIWMEVLRIFLGLLHLAFWSLSAAQFVIVELPMIVNRRELARVVAEKQQRRKGRVRSTWWAPEKEPETAEEEQADPGKVWTYAREPIALYHAGMLLLSVLGLWYPALYAIHLLDFLYRDEVLQGVVASVTLNWSSLSKTALLGVIIVYIYSVIGFVFFRHAIDGDSGLYCDSLLACFITVLNHAVRAGGGIGDLLGVPAAGESYAARITLELSFFLIVVVFLLNVIFGIIFDTFGQIREEHNETEADLKSSCFICSIHASEFQRHADGFEFHVRHEHNIWHYLFFLVHLSTKDVTEYTSHESYVADKLAEHDLSFFPINRALALKRREIEDMADQLRKMEERATSLANVNDALLFGFGASHGLESDLGALGGKGTAWTSVAHGIPLKPMPLVYAKHADHAAGHAAAATNGHGNGHGNGHSNGHAMQRQFSQSTAMGLAQTPLAGGAEILPSRARAGASVSPVRPGKESSLESAGPPKNAAISRVATSSVPRRISVNIHVPVRASDRGRRSSMAATVLKNTVVLQSPVSSQGSPTPGPQDLPLPSDLGRATFPPAGPLGGGGGGGGREAAGTRTDSPAPLLQLPQPLLQLPAHGHGGQVSPMQPSPGPLLSPLYGSGGLLSPLPGGPRLQPPVSALLLPPVPLLPRPFDAAAAMLRLRLAVATNARALAAFCAHVARFLSAASAQAWEGRLRAAAAHAGALLALLRDIRRFLAAHAARAPLRQLLRHARVVEAVIAYDEELVELAELMDVTVAFDQLAMSAAIDDDDESLPAQLADFARSLALRVQRMETLCDIERCFATGLEDIPEAIRPQLSQLLAAVRSAIITSTDRRIFAPRPWMVDPDDVHIIYADRIGSGRFGDTYRAEWEGREVAVKIVPFVSTHAAASVFASAAELWSRLHHPNVLKLWRACVNADEPFLVQTLMRANLANYLAERPELGIAERFSFICCIARGMRYLHDQTTPTVHGDLQARNVMLGFEGEVCITGFGYSLLKDLANFMARRQATSVLWPAPERPGMSVSTHSDVFSFGMTCAEILVGGNPLPPEVQDGHVEAWIKQGGRPARPHGVPDFLWHIISACWSHNPAHRPSFAQIDDALQDGLEHVPFSIAPMEDVSSEAMSVPSNPSVGVDGDSDIAIVLRAFPDWASRKNVTMTNWKRYAGTTKAWEPSMRNWTDKPQLVWDENDAVTELRIVDGDVSGEIPLEIFKLTNLRVLDLHNNRLSGEIPAEIAKLTNLEFLALSWNSFSGSIPKELSELVHLRILFINNNQLTGELPRELSNLSELIELTAQENELSGTIPPEFGNLSKLRMLSLGKNRLFGQLPPELGRLQKLEFIVIEKNQFSGEIPREIGFMQSLKNFRVYENQLTGSIPPEIFQLPNLLQINVSSNRLSGEIPRDIGRLRSLQFLHLGENEFTGPIPREIGLLTDLQFLCLKGNRLTGQVPHELGNLTNLTELELQDNMLGGEIPSSLGRLRLLQHLRLQDNRLSGQIPADLAGLHSLVELHLNNNQLDGEIPRELGFLPNLTELYLFNNQLSGNIPWELGNLTQLVVLHLYNNQLSGPIPPEIGGLFNLTHLDLSNNRLELPAPAELDNLVNLATCDLSRNYVSPSA</sequence>
<feature type="compositionally biased region" description="Polar residues" evidence="13">
    <location>
        <begin position="1781"/>
        <end position="1791"/>
    </location>
</feature>
<feature type="compositionally biased region" description="Low complexity" evidence="13">
    <location>
        <begin position="2420"/>
        <end position="2434"/>
    </location>
</feature>
<feature type="region of interest" description="Disordered" evidence="13">
    <location>
        <begin position="2626"/>
        <end position="2671"/>
    </location>
</feature>
<feature type="region of interest" description="Disordered" evidence="13">
    <location>
        <begin position="1410"/>
        <end position="1441"/>
    </location>
</feature>
<feature type="transmembrane region" description="Helical" evidence="14">
    <location>
        <begin position="2980"/>
        <end position="2998"/>
    </location>
</feature>
<dbReference type="InterPro" id="IPR014821">
    <property type="entry name" value="Ins145_P3_rcpt"/>
</dbReference>
<dbReference type="SUPFAM" id="SSF52058">
    <property type="entry name" value="L domain-like"/>
    <property type="match status" value="1"/>
</dbReference>
<dbReference type="InterPro" id="IPR003591">
    <property type="entry name" value="Leu-rich_rpt_typical-subtyp"/>
</dbReference>
<feature type="compositionally biased region" description="Acidic residues" evidence="13">
    <location>
        <begin position="2627"/>
        <end position="2638"/>
    </location>
</feature>
<dbReference type="SUPFAM" id="SSF52047">
    <property type="entry name" value="RNI-like"/>
    <property type="match status" value="1"/>
</dbReference>